<dbReference type="AlphaFoldDB" id="A0AA38P4E7"/>
<gene>
    <name evidence="1" type="ORF">F5878DRAFT_626076</name>
</gene>
<accession>A0AA38P4E7</accession>
<organism evidence="1 2">
    <name type="scientific">Lentinula raphanica</name>
    <dbReference type="NCBI Taxonomy" id="153919"/>
    <lineage>
        <taxon>Eukaryota</taxon>
        <taxon>Fungi</taxon>
        <taxon>Dikarya</taxon>
        <taxon>Basidiomycota</taxon>
        <taxon>Agaricomycotina</taxon>
        <taxon>Agaricomycetes</taxon>
        <taxon>Agaricomycetidae</taxon>
        <taxon>Agaricales</taxon>
        <taxon>Marasmiineae</taxon>
        <taxon>Omphalotaceae</taxon>
        <taxon>Lentinula</taxon>
    </lineage>
</organism>
<keyword evidence="2" id="KW-1185">Reference proteome</keyword>
<name>A0AA38P4E7_9AGAR</name>
<comment type="caution">
    <text evidence="1">The sequence shown here is derived from an EMBL/GenBank/DDBJ whole genome shotgun (WGS) entry which is preliminary data.</text>
</comment>
<dbReference type="Proteomes" id="UP001163846">
    <property type="component" value="Unassembled WGS sequence"/>
</dbReference>
<sequence>MYLPLPNELLHSIIEFIIYTPRLPRALRSSFQRPPPELLALSVANWQLRRACLPFLFAKIKISNNKDAKQLENHLALCAKFIKASFIGSYGITQVVEEHIISQILPQLEQLLEVELGRCSKHTDLLKALLAHPSVTSVLVDEMPDESICNHDVSKMILDRSSLPSPADEKYFDRGMRLKRLSLDVDSDSIDDELETVNFPGVETIEIDMYDNLVSFSWLSRFSSKHPTLNEHWLLEIEDSDLFTHDESPFLALAQEYQPPQGLHDPFTILEVGLHRAKPLGKSSQEWHVMELTLEINGRLFEQLSLLAFSFPKLEILTLDSDSAVYYLDSAVYDISDLSSVLARFSSRPRLKVVSLEHFAARLSFGPENEKLPIPPMPRVAHTTQGIEY</sequence>
<evidence type="ECO:0000313" key="2">
    <source>
        <dbReference type="Proteomes" id="UP001163846"/>
    </source>
</evidence>
<evidence type="ECO:0000313" key="1">
    <source>
        <dbReference type="EMBL" id="KAJ3836120.1"/>
    </source>
</evidence>
<protein>
    <submittedName>
        <fullName evidence="1">Uncharacterized protein</fullName>
    </submittedName>
</protein>
<reference evidence="1" key="1">
    <citation type="submission" date="2022-08" db="EMBL/GenBank/DDBJ databases">
        <authorList>
            <consortium name="DOE Joint Genome Institute"/>
            <person name="Min B."/>
            <person name="Riley R."/>
            <person name="Sierra-Patev S."/>
            <person name="Naranjo-Ortiz M."/>
            <person name="Looney B."/>
            <person name="Konkel Z."/>
            <person name="Slot J.C."/>
            <person name="Sakamoto Y."/>
            <person name="Steenwyk J.L."/>
            <person name="Rokas A."/>
            <person name="Carro J."/>
            <person name="Camarero S."/>
            <person name="Ferreira P."/>
            <person name="Molpeceres G."/>
            <person name="Ruiz-Duenas F.J."/>
            <person name="Serrano A."/>
            <person name="Henrissat B."/>
            <person name="Drula E."/>
            <person name="Hughes K.W."/>
            <person name="Mata J.L."/>
            <person name="Ishikawa N.K."/>
            <person name="Vargas-Isla R."/>
            <person name="Ushijima S."/>
            <person name="Smith C.A."/>
            <person name="Ahrendt S."/>
            <person name="Andreopoulos W."/>
            <person name="He G."/>
            <person name="Labutti K."/>
            <person name="Lipzen A."/>
            <person name="Ng V."/>
            <person name="Sandor L."/>
            <person name="Barry K."/>
            <person name="Martinez A.T."/>
            <person name="Xiao Y."/>
            <person name="Gibbons J.G."/>
            <person name="Terashima K."/>
            <person name="Hibbett D.S."/>
            <person name="Grigoriev I.V."/>
        </authorList>
    </citation>
    <scope>NUCLEOTIDE SEQUENCE</scope>
    <source>
        <strain evidence="1">TFB9207</strain>
    </source>
</reference>
<dbReference type="EMBL" id="MU806348">
    <property type="protein sequence ID" value="KAJ3836120.1"/>
    <property type="molecule type" value="Genomic_DNA"/>
</dbReference>
<proteinExistence type="predicted"/>